<comment type="similarity">
    <text evidence="10">Belongs to the MHC class I family.</text>
</comment>
<evidence type="ECO:0000256" key="1">
    <source>
        <dbReference type="ARBA" id="ARBA00004479"/>
    </source>
</evidence>
<evidence type="ECO:0000256" key="5">
    <source>
        <dbReference type="ARBA" id="ARBA00022859"/>
    </source>
</evidence>
<dbReference type="FunFam" id="3.30.500.10:FF:000001">
    <property type="entry name" value="H-2 class I histocompatibility antigen, alpha chain"/>
    <property type="match status" value="1"/>
</dbReference>
<dbReference type="PANTHER" id="PTHR16675">
    <property type="entry name" value="MHC CLASS I-RELATED"/>
    <property type="match status" value="1"/>
</dbReference>
<feature type="transmembrane region" description="Helical" evidence="11">
    <location>
        <begin position="354"/>
        <end position="379"/>
    </location>
</feature>
<dbReference type="AlphaFoldDB" id="A0A8C0GK97"/>
<evidence type="ECO:0000313" key="14">
    <source>
        <dbReference type="Proteomes" id="UP000694404"/>
    </source>
</evidence>
<evidence type="ECO:0000256" key="3">
    <source>
        <dbReference type="ARBA" id="ARBA00022692"/>
    </source>
</evidence>
<dbReference type="InterPro" id="IPR050208">
    <property type="entry name" value="MHC_class-I_related"/>
</dbReference>
<dbReference type="Pfam" id="PF07654">
    <property type="entry name" value="C1-set"/>
    <property type="match status" value="1"/>
</dbReference>
<dbReference type="SUPFAM" id="SSF54452">
    <property type="entry name" value="MHC antigen-recognition domain"/>
    <property type="match status" value="1"/>
</dbReference>
<dbReference type="GO" id="GO:0002474">
    <property type="term" value="P:antigen processing and presentation of peptide antigen via MHC class I"/>
    <property type="evidence" value="ECO:0007669"/>
    <property type="project" value="UniProtKB-KW"/>
</dbReference>
<keyword evidence="2" id="KW-0490">MHC I</keyword>
<dbReference type="InterPro" id="IPR036179">
    <property type="entry name" value="Ig-like_dom_sf"/>
</dbReference>
<keyword evidence="14" id="KW-1185">Reference proteome</keyword>
<reference evidence="13" key="1">
    <citation type="submission" date="2025-08" db="UniProtKB">
        <authorList>
            <consortium name="Ensembl"/>
        </authorList>
    </citation>
    <scope>IDENTIFICATION</scope>
</reference>
<dbReference type="SUPFAM" id="SSF48726">
    <property type="entry name" value="Immunoglobulin"/>
    <property type="match status" value="1"/>
</dbReference>
<name>A0A8C0GK97_CHEAB</name>
<keyword evidence="6 11" id="KW-1133">Transmembrane helix</keyword>
<proteinExistence type="inferred from homology"/>
<dbReference type="PROSITE" id="PS00290">
    <property type="entry name" value="IG_MHC"/>
    <property type="match status" value="1"/>
</dbReference>
<evidence type="ECO:0000256" key="9">
    <source>
        <dbReference type="ARBA" id="ARBA00023180"/>
    </source>
</evidence>
<evidence type="ECO:0000256" key="10">
    <source>
        <dbReference type="RuleBase" id="RU004439"/>
    </source>
</evidence>
<dbReference type="GO" id="GO:0006955">
    <property type="term" value="P:immune response"/>
    <property type="evidence" value="ECO:0007669"/>
    <property type="project" value="TreeGrafter"/>
</dbReference>
<dbReference type="GO" id="GO:0042612">
    <property type="term" value="C:MHC class I protein complex"/>
    <property type="evidence" value="ECO:0007669"/>
    <property type="project" value="UniProtKB-KW"/>
</dbReference>
<evidence type="ECO:0000256" key="11">
    <source>
        <dbReference type="SAM" id="Phobius"/>
    </source>
</evidence>
<dbReference type="InterPro" id="IPR003597">
    <property type="entry name" value="Ig_C1-set"/>
</dbReference>
<sequence>MGGGATLCDTFTFRLQLTAGLCSVPGDGAAAPLWDFLGWPSPSWGKVPGTRPGAECTQRVGLVGWGPGLPWGLLADGRVSLPADPGPHSLRYFYTAVSEAGPGLPQFTVVGYLDDQLFFHFDSEGKVAQPRAPWIQAEGPEYWARQTWIAKGWQEAFNGNVRIAMERYNQSRGLHTFQYTYGCQLRADGSAGGFRQYGYDGRDFLSYDTRTHTWVAPSKEAEITKGKMEADRHLSQQQRDYLERKCVEWLQKYLGYGKETLQRRERPAVRVTGRDAPGGPTTLWCRAHGFYPQDITLIWLQNGGRRKQEKWRGGVLPNGDGTYYAWATVKIDPQERGLYHCHVEHESLPPSHSALLPALIGAVAVTALLTGGAVGFVLWRKRCSGNGGLVVPDLGEPPVTVRLRWGPGGGSNADPCVSLCDCPAGGWARGPAGGCCWAIARDGGARDRADGAGSLCCLPYARLPLGH</sequence>
<dbReference type="Ensembl" id="ENSCABT00000011162.1">
    <property type="protein sequence ID" value="ENSCABP00000010192.1"/>
    <property type="gene ID" value="ENSCABG00000006949.1"/>
</dbReference>
<evidence type="ECO:0000256" key="8">
    <source>
        <dbReference type="ARBA" id="ARBA00023157"/>
    </source>
</evidence>
<keyword evidence="9" id="KW-0325">Glycoprotein</keyword>
<dbReference type="CDD" id="cd07698">
    <property type="entry name" value="IgC1_MHC_I_alpha3"/>
    <property type="match status" value="1"/>
</dbReference>
<reference evidence="13" key="2">
    <citation type="submission" date="2025-09" db="UniProtKB">
        <authorList>
            <consortium name="Ensembl"/>
        </authorList>
    </citation>
    <scope>IDENTIFICATION</scope>
</reference>
<evidence type="ECO:0000256" key="2">
    <source>
        <dbReference type="ARBA" id="ARBA00022451"/>
    </source>
</evidence>
<dbReference type="PROSITE" id="PS50835">
    <property type="entry name" value="IG_LIKE"/>
    <property type="match status" value="1"/>
</dbReference>
<dbReference type="FunFam" id="2.60.40.10:FF:000204">
    <property type="entry name" value="Major histocompatibility complex, class I-related protein"/>
    <property type="match status" value="1"/>
</dbReference>
<dbReference type="InterPro" id="IPR011162">
    <property type="entry name" value="MHC_I/II-like_Ag-recog"/>
</dbReference>
<dbReference type="Gene3D" id="2.60.40.10">
    <property type="entry name" value="Immunoglobulins"/>
    <property type="match status" value="1"/>
</dbReference>
<dbReference type="GeneTree" id="ENSGT01120000271828"/>
<dbReference type="InterPro" id="IPR001039">
    <property type="entry name" value="MHC_I_a_a1/a2"/>
</dbReference>
<dbReference type="PRINTS" id="PR01638">
    <property type="entry name" value="MHCCLASSI"/>
</dbReference>
<accession>A0A8C0GK97</accession>
<keyword evidence="3 11" id="KW-0812">Transmembrane</keyword>
<keyword evidence="8" id="KW-1015">Disulfide bond</keyword>
<dbReference type="InterPro" id="IPR037055">
    <property type="entry name" value="MHC_I-like_Ag-recog_sf"/>
</dbReference>
<comment type="subcellular location">
    <subcellularLocation>
        <location evidence="1">Membrane</location>
        <topology evidence="1">Single-pass type I membrane protein</topology>
    </subcellularLocation>
</comment>
<evidence type="ECO:0000256" key="4">
    <source>
        <dbReference type="ARBA" id="ARBA00022729"/>
    </source>
</evidence>
<dbReference type="SMART" id="SM00407">
    <property type="entry name" value="IGc1"/>
    <property type="match status" value="1"/>
</dbReference>
<dbReference type="InterPro" id="IPR007110">
    <property type="entry name" value="Ig-like_dom"/>
</dbReference>
<dbReference type="GO" id="GO:0009897">
    <property type="term" value="C:external side of plasma membrane"/>
    <property type="evidence" value="ECO:0007669"/>
    <property type="project" value="TreeGrafter"/>
</dbReference>
<organism evidence="13 14">
    <name type="scientific">Chelonoidis abingdonii</name>
    <name type="common">Abingdon island giant tortoise</name>
    <name type="synonym">Testudo abingdonii</name>
    <dbReference type="NCBI Taxonomy" id="106734"/>
    <lineage>
        <taxon>Eukaryota</taxon>
        <taxon>Metazoa</taxon>
        <taxon>Chordata</taxon>
        <taxon>Craniata</taxon>
        <taxon>Vertebrata</taxon>
        <taxon>Euteleostomi</taxon>
        <taxon>Archelosauria</taxon>
        <taxon>Testudinata</taxon>
        <taxon>Testudines</taxon>
        <taxon>Cryptodira</taxon>
        <taxon>Durocryptodira</taxon>
        <taxon>Testudinoidea</taxon>
        <taxon>Testudinidae</taxon>
        <taxon>Chelonoidis</taxon>
    </lineage>
</organism>
<dbReference type="InterPro" id="IPR011161">
    <property type="entry name" value="MHC_I-like_Ag-recog"/>
</dbReference>
<keyword evidence="4" id="KW-0732">Signal</keyword>
<dbReference type="Gene3D" id="3.30.500.10">
    <property type="entry name" value="MHC class I-like antigen recognition-like"/>
    <property type="match status" value="1"/>
</dbReference>
<evidence type="ECO:0000256" key="7">
    <source>
        <dbReference type="ARBA" id="ARBA00023136"/>
    </source>
</evidence>
<dbReference type="InterPro" id="IPR003006">
    <property type="entry name" value="Ig/MHC_CS"/>
</dbReference>
<protein>
    <recommendedName>
        <fullName evidence="12">Ig-like domain-containing protein</fullName>
    </recommendedName>
</protein>
<dbReference type="GO" id="GO:0005615">
    <property type="term" value="C:extracellular space"/>
    <property type="evidence" value="ECO:0007669"/>
    <property type="project" value="TreeGrafter"/>
</dbReference>
<feature type="domain" description="Ig-like" evidence="12">
    <location>
        <begin position="267"/>
        <end position="357"/>
    </location>
</feature>
<evidence type="ECO:0000259" key="12">
    <source>
        <dbReference type="PROSITE" id="PS50835"/>
    </source>
</evidence>
<dbReference type="Proteomes" id="UP000694404">
    <property type="component" value="Unplaced"/>
</dbReference>
<dbReference type="Pfam" id="PF00129">
    <property type="entry name" value="MHC_I"/>
    <property type="match status" value="1"/>
</dbReference>
<keyword evidence="7 11" id="KW-0472">Membrane</keyword>
<dbReference type="InterPro" id="IPR013783">
    <property type="entry name" value="Ig-like_fold"/>
</dbReference>
<keyword evidence="5" id="KW-0391">Immunity</keyword>
<evidence type="ECO:0000256" key="6">
    <source>
        <dbReference type="ARBA" id="ARBA00022989"/>
    </source>
</evidence>
<evidence type="ECO:0000313" key="13">
    <source>
        <dbReference type="Ensembl" id="ENSCABP00000010192.1"/>
    </source>
</evidence>
<dbReference type="PANTHER" id="PTHR16675:SF242">
    <property type="entry name" value="MAJOR HISTOCOMPATIBILITY COMPLEX CLASS I-RELATED GENE PROTEIN"/>
    <property type="match status" value="1"/>
</dbReference>